<organism evidence="2 3">
    <name type="scientific">Zooshikella ganghwensis</name>
    <dbReference type="NCBI Taxonomy" id="202772"/>
    <lineage>
        <taxon>Bacteria</taxon>
        <taxon>Pseudomonadati</taxon>
        <taxon>Pseudomonadota</taxon>
        <taxon>Gammaproteobacteria</taxon>
        <taxon>Oceanospirillales</taxon>
        <taxon>Zooshikellaceae</taxon>
        <taxon>Zooshikella</taxon>
    </lineage>
</organism>
<name>A0A4P9VMI6_9GAMM</name>
<reference evidence="2 3" key="1">
    <citation type="submission" date="2017-04" db="EMBL/GenBank/DDBJ databases">
        <title>Draft genome sequence of Zooshikella ganghwensis VG4 isolated from Red Sea sediments.</title>
        <authorList>
            <person name="Rehman Z."/>
            <person name="Alam I."/>
            <person name="Kamau A."/>
            <person name="Bajic V."/>
            <person name="Leiknes T."/>
        </authorList>
    </citation>
    <scope>NUCLEOTIDE SEQUENCE [LARGE SCALE GENOMIC DNA]</scope>
    <source>
        <strain evidence="2 3">VG4</strain>
    </source>
</reference>
<dbReference type="AlphaFoldDB" id="A0A4P9VMI6"/>
<protein>
    <submittedName>
        <fullName evidence="2">Uncharacterized protein</fullName>
    </submittedName>
</protein>
<sequence>MLSRSGFHQPIVYGAILVVGVLGMLAAAGLWYQARVAEQLFKQRQLHYSPVLFAAQQFPLGDFVIEWNTAQGGGLSVFDPKHKKVLWQNQPGLGFVTLKAIPKMLQENQLPVVAQTCQQQFIYGFARRKKQLQVMGKVFCPNGQYYDYNLLFKAINRQQVDLQLMFSSADVTALTLNTAIDSNEKIIGYTQDEAPNEAHSDAMKIASDHPKQTLPYWLSTKNRGMVLKAKLQGAFDLKESQQIVASGPGSELYVHTFNASTKEQLWQYLQPLHQR</sequence>
<keyword evidence="1" id="KW-0472">Membrane</keyword>
<evidence type="ECO:0000256" key="1">
    <source>
        <dbReference type="SAM" id="Phobius"/>
    </source>
</evidence>
<feature type="transmembrane region" description="Helical" evidence="1">
    <location>
        <begin position="12"/>
        <end position="32"/>
    </location>
</feature>
<dbReference type="EMBL" id="NDXW01000001">
    <property type="protein sequence ID" value="RDH43587.1"/>
    <property type="molecule type" value="Genomic_DNA"/>
</dbReference>
<dbReference type="RefSeq" id="WP_094786884.1">
    <property type="nucleotide sequence ID" value="NZ_NDXW01000001.1"/>
</dbReference>
<proteinExistence type="predicted"/>
<gene>
    <name evidence="2" type="ORF">B9G39_09100</name>
</gene>
<comment type="caution">
    <text evidence="2">The sequence shown here is derived from an EMBL/GenBank/DDBJ whole genome shotgun (WGS) entry which is preliminary data.</text>
</comment>
<evidence type="ECO:0000313" key="3">
    <source>
        <dbReference type="Proteomes" id="UP000257039"/>
    </source>
</evidence>
<evidence type="ECO:0000313" key="2">
    <source>
        <dbReference type="EMBL" id="RDH43587.1"/>
    </source>
</evidence>
<keyword evidence="1" id="KW-1133">Transmembrane helix</keyword>
<keyword evidence="1" id="KW-0812">Transmembrane</keyword>
<keyword evidence="3" id="KW-1185">Reference proteome</keyword>
<accession>A0A4P9VMI6</accession>
<dbReference type="Proteomes" id="UP000257039">
    <property type="component" value="Unassembled WGS sequence"/>
</dbReference>